<dbReference type="RefSeq" id="WP_092528190.1">
    <property type="nucleotide sequence ID" value="NZ_FNCI01000015.1"/>
</dbReference>
<evidence type="ECO:0000313" key="2">
    <source>
        <dbReference type="EMBL" id="SDG47955.1"/>
    </source>
</evidence>
<proteinExistence type="predicted"/>
<dbReference type="Gene3D" id="3.40.630.30">
    <property type="match status" value="1"/>
</dbReference>
<sequence>MANPTLSICRGRDIIPHLPALARLRIRVFRDYPYLYDGDAAYEASYLERYAANPESFFVLAFDGDTLVGAATGQPLDNEVDDFRAPFEAAGYRPAGIFYYGESVLLPEFRGRGIGKAFMEARERHAKSAGFGHAAFCAVERPLDHPLKPDDYRPLHDFWNAWGYRRTPSLSTTFAWKDIEADEETDKPMIFWLKALDS</sequence>
<organism evidence="2 3">
    <name type="scientific">Onishia taeanensis</name>
    <dbReference type="NCBI Taxonomy" id="284577"/>
    <lineage>
        <taxon>Bacteria</taxon>
        <taxon>Pseudomonadati</taxon>
        <taxon>Pseudomonadota</taxon>
        <taxon>Gammaproteobacteria</taxon>
        <taxon>Oceanospirillales</taxon>
        <taxon>Halomonadaceae</taxon>
        <taxon>Onishia</taxon>
    </lineage>
</organism>
<evidence type="ECO:0000259" key="1">
    <source>
        <dbReference type="PROSITE" id="PS51186"/>
    </source>
</evidence>
<dbReference type="OrthoDB" id="187903at2"/>
<accession>A0A1G7UK39</accession>
<evidence type="ECO:0000313" key="3">
    <source>
        <dbReference type="Proteomes" id="UP000198641"/>
    </source>
</evidence>
<dbReference type="Pfam" id="PF00583">
    <property type="entry name" value="Acetyltransf_1"/>
    <property type="match status" value="1"/>
</dbReference>
<keyword evidence="2" id="KW-0808">Transferase</keyword>
<dbReference type="AlphaFoldDB" id="A0A1G7UK39"/>
<dbReference type="InterPro" id="IPR016181">
    <property type="entry name" value="Acyl_CoA_acyltransferase"/>
</dbReference>
<gene>
    <name evidence="2" type="ORF">SAMN05216571_11528</name>
</gene>
<dbReference type="CDD" id="cd04301">
    <property type="entry name" value="NAT_SF"/>
    <property type="match status" value="1"/>
</dbReference>
<dbReference type="EMBL" id="FNCI01000015">
    <property type="protein sequence ID" value="SDG47955.1"/>
    <property type="molecule type" value="Genomic_DNA"/>
</dbReference>
<dbReference type="GO" id="GO:0016747">
    <property type="term" value="F:acyltransferase activity, transferring groups other than amino-acyl groups"/>
    <property type="evidence" value="ECO:0007669"/>
    <property type="project" value="InterPro"/>
</dbReference>
<dbReference type="SUPFAM" id="SSF55729">
    <property type="entry name" value="Acyl-CoA N-acyltransferases (Nat)"/>
    <property type="match status" value="1"/>
</dbReference>
<protein>
    <submittedName>
        <fullName evidence="2">Acetyltransferase (GNAT) domain-containing protein</fullName>
    </submittedName>
</protein>
<dbReference type="PROSITE" id="PS51186">
    <property type="entry name" value="GNAT"/>
    <property type="match status" value="1"/>
</dbReference>
<feature type="domain" description="N-acetyltransferase" evidence="1">
    <location>
        <begin position="9"/>
        <end position="194"/>
    </location>
</feature>
<reference evidence="2 3" key="1">
    <citation type="submission" date="2016-10" db="EMBL/GenBank/DDBJ databases">
        <authorList>
            <person name="de Groot N.N."/>
        </authorList>
    </citation>
    <scope>NUCLEOTIDE SEQUENCE [LARGE SCALE GENOMIC DNA]</scope>
    <source>
        <strain evidence="2 3">BH539</strain>
    </source>
</reference>
<dbReference type="STRING" id="284577.SAMN05216571_11528"/>
<keyword evidence="3" id="KW-1185">Reference proteome</keyword>
<dbReference type="Proteomes" id="UP000198641">
    <property type="component" value="Unassembled WGS sequence"/>
</dbReference>
<name>A0A1G7UK39_9GAMM</name>
<dbReference type="InterPro" id="IPR000182">
    <property type="entry name" value="GNAT_dom"/>
</dbReference>